<dbReference type="SUPFAM" id="SSF52283">
    <property type="entry name" value="Formate/glycerate dehydrogenase catalytic domain-like"/>
    <property type="match status" value="1"/>
</dbReference>
<reference evidence="7 8" key="1">
    <citation type="submission" date="2023-07" db="EMBL/GenBank/DDBJ databases">
        <title>Sorghum-associated microbial communities from plants grown in Nebraska, USA.</title>
        <authorList>
            <person name="Schachtman D."/>
        </authorList>
    </citation>
    <scope>NUCLEOTIDE SEQUENCE [LARGE SCALE GENOMIC DNA]</scope>
    <source>
        <strain evidence="7 8">BE211</strain>
    </source>
</reference>
<dbReference type="Proteomes" id="UP001258181">
    <property type="component" value="Unassembled WGS sequence"/>
</dbReference>
<name>A0ABU1TWE9_9BACL</name>
<evidence type="ECO:0000256" key="1">
    <source>
        <dbReference type="ARBA" id="ARBA00005854"/>
    </source>
</evidence>
<comment type="similarity">
    <text evidence="1 4">Belongs to the D-isomer specific 2-hydroxyacid dehydrogenase family.</text>
</comment>
<dbReference type="InterPro" id="IPR029753">
    <property type="entry name" value="D-isomer_DH_CS"/>
</dbReference>
<dbReference type="PANTHER" id="PTHR42789">
    <property type="entry name" value="D-ISOMER SPECIFIC 2-HYDROXYACID DEHYDROGENASE FAMILY PROTEIN (AFU_ORTHOLOGUE AFUA_6G10090)"/>
    <property type="match status" value="1"/>
</dbReference>
<evidence type="ECO:0000259" key="6">
    <source>
        <dbReference type="Pfam" id="PF02826"/>
    </source>
</evidence>
<evidence type="ECO:0000313" key="8">
    <source>
        <dbReference type="Proteomes" id="UP001258181"/>
    </source>
</evidence>
<feature type="domain" description="D-isomer specific 2-hydroxyacid dehydrogenase catalytic" evidence="5">
    <location>
        <begin position="16"/>
        <end position="315"/>
    </location>
</feature>
<dbReference type="CDD" id="cd12169">
    <property type="entry name" value="PGDH_like_1"/>
    <property type="match status" value="1"/>
</dbReference>
<proteinExistence type="inferred from homology"/>
<comment type="caution">
    <text evidence="7">The sequence shown here is derived from an EMBL/GenBank/DDBJ whole genome shotgun (WGS) entry which is preliminary data.</text>
</comment>
<keyword evidence="3" id="KW-0520">NAD</keyword>
<accession>A0ABU1TWE9</accession>
<dbReference type="InterPro" id="IPR036291">
    <property type="entry name" value="NAD(P)-bd_dom_sf"/>
</dbReference>
<dbReference type="EC" id="1.1.1.95" evidence="7"/>
<dbReference type="RefSeq" id="WP_310256128.1">
    <property type="nucleotide sequence ID" value="NZ_JAVDWA010000001.1"/>
</dbReference>
<feature type="domain" description="D-isomer specific 2-hydroxyacid dehydrogenase NAD-binding" evidence="6">
    <location>
        <begin position="110"/>
        <end position="283"/>
    </location>
</feature>
<gene>
    <name evidence="7" type="ORF">J2X07_000511</name>
</gene>
<evidence type="ECO:0000256" key="2">
    <source>
        <dbReference type="ARBA" id="ARBA00023002"/>
    </source>
</evidence>
<dbReference type="Pfam" id="PF00389">
    <property type="entry name" value="2-Hacid_dh"/>
    <property type="match status" value="1"/>
</dbReference>
<dbReference type="Gene3D" id="3.40.50.720">
    <property type="entry name" value="NAD(P)-binding Rossmann-like Domain"/>
    <property type="match status" value="2"/>
</dbReference>
<dbReference type="InterPro" id="IPR050857">
    <property type="entry name" value="D-2-hydroxyacid_DH"/>
</dbReference>
<dbReference type="EMBL" id="JAVDWA010000001">
    <property type="protein sequence ID" value="MDR7071536.1"/>
    <property type="molecule type" value="Genomic_DNA"/>
</dbReference>
<dbReference type="PANTHER" id="PTHR42789:SF1">
    <property type="entry name" value="D-ISOMER SPECIFIC 2-HYDROXYACID DEHYDROGENASE FAMILY PROTEIN (AFU_ORTHOLOGUE AFUA_6G10090)"/>
    <property type="match status" value="1"/>
</dbReference>
<dbReference type="GO" id="GO:0004617">
    <property type="term" value="F:phosphoglycerate dehydrogenase activity"/>
    <property type="evidence" value="ECO:0007669"/>
    <property type="project" value="UniProtKB-EC"/>
</dbReference>
<evidence type="ECO:0000313" key="7">
    <source>
        <dbReference type="EMBL" id="MDR7071536.1"/>
    </source>
</evidence>
<sequence>MKVVIIDDWEKCFGTNPEIDRLKEHFHVEIYHDQPSAALLMKRLEDADVILPIRERTTFTKEILQSLKKIKLIAQTGAGLAHIDMDEANRLKIPVAATPGGSSAVIELIFGFMIAHSRKLASLNEEMKRGNWIQSAGIGLQGKTVGIIGLGKIGSGVAKIAKAFQMNVIAWGPRLTEDRAQAEDVEFVELNHLLQSSHFVVIAVRLVPKTRHLLTEQHFRLMREDAFLINTSRGEVVDEQALANALKENWISGAGLDVFSEEPVNADNPFLQLDNVLLTPHIGWKTDNMFHQFLLTSIDNILSYFVDGTPKRIVNGEVLNASKKPAL</sequence>
<keyword evidence="2 4" id="KW-0560">Oxidoreductase</keyword>
<dbReference type="InterPro" id="IPR006139">
    <property type="entry name" value="D-isomer_2_OHA_DH_cat_dom"/>
</dbReference>
<dbReference type="SUPFAM" id="SSF51735">
    <property type="entry name" value="NAD(P)-binding Rossmann-fold domains"/>
    <property type="match status" value="1"/>
</dbReference>
<keyword evidence="8" id="KW-1185">Reference proteome</keyword>
<organism evidence="7 8">
    <name type="scientific">Fictibacillus barbaricus</name>
    <dbReference type="NCBI Taxonomy" id="182136"/>
    <lineage>
        <taxon>Bacteria</taxon>
        <taxon>Bacillati</taxon>
        <taxon>Bacillota</taxon>
        <taxon>Bacilli</taxon>
        <taxon>Bacillales</taxon>
        <taxon>Fictibacillaceae</taxon>
        <taxon>Fictibacillus</taxon>
    </lineage>
</organism>
<evidence type="ECO:0000256" key="4">
    <source>
        <dbReference type="RuleBase" id="RU003719"/>
    </source>
</evidence>
<dbReference type="PROSITE" id="PS00671">
    <property type="entry name" value="D_2_HYDROXYACID_DH_3"/>
    <property type="match status" value="1"/>
</dbReference>
<evidence type="ECO:0000256" key="3">
    <source>
        <dbReference type="ARBA" id="ARBA00023027"/>
    </source>
</evidence>
<dbReference type="Pfam" id="PF02826">
    <property type="entry name" value="2-Hacid_dh_C"/>
    <property type="match status" value="1"/>
</dbReference>
<dbReference type="InterPro" id="IPR006140">
    <property type="entry name" value="D-isomer_DH_NAD-bd"/>
</dbReference>
<protein>
    <submittedName>
        <fullName evidence="7">D-3-phosphoglycerate dehydrogenase</fullName>
        <ecNumber evidence="7">1.1.1.95</ecNumber>
    </submittedName>
</protein>
<evidence type="ECO:0000259" key="5">
    <source>
        <dbReference type="Pfam" id="PF00389"/>
    </source>
</evidence>